<dbReference type="PANTHER" id="PTHR43820">
    <property type="entry name" value="HIGH-AFFINITY BRANCHED-CHAIN AMINO ACID TRANSPORT ATP-BINDING PROTEIN LIVF"/>
    <property type="match status" value="1"/>
</dbReference>
<evidence type="ECO:0000256" key="5">
    <source>
        <dbReference type="ARBA" id="ARBA00022970"/>
    </source>
</evidence>
<keyword evidence="4 7" id="KW-0067">ATP-binding</keyword>
<dbReference type="Proteomes" id="UP000721844">
    <property type="component" value="Unassembled WGS sequence"/>
</dbReference>
<evidence type="ECO:0000259" key="6">
    <source>
        <dbReference type="PROSITE" id="PS50893"/>
    </source>
</evidence>
<dbReference type="PANTHER" id="PTHR43820:SF4">
    <property type="entry name" value="HIGH-AFFINITY BRANCHED-CHAIN AMINO ACID TRANSPORT ATP-BINDING PROTEIN LIVF"/>
    <property type="match status" value="1"/>
</dbReference>
<dbReference type="CDD" id="cd03224">
    <property type="entry name" value="ABC_TM1139_LivF_branched"/>
    <property type="match status" value="1"/>
</dbReference>
<keyword evidence="8" id="KW-1185">Reference proteome</keyword>
<evidence type="ECO:0000313" key="8">
    <source>
        <dbReference type="Proteomes" id="UP000721844"/>
    </source>
</evidence>
<dbReference type="PROSITE" id="PS00211">
    <property type="entry name" value="ABC_TRANSPORTER_1"/>
    <property type="match status" value="1"/>
</dbReference>
<dbReference type="InterPro" id="IPR052156">
    <property type="entry name" value="BCAA_Transport_ATP-bd_LivF"/>
</dbReference>
<comment type="caution">
    <text evidence="7">The sequence shown here is derived from an EMBL/GenBank/DDBJ whole genome shotgun (WGS) entry which is preliminary data.</text>
</comment>
<keyword evidence="3" id="KW-0547">Nucleotide-binding</keyword>
<name>A0A964E774_9PROT</name>
<dbReference type="EMBL" id="JAESVA010000015">
    <property type="protein sequence ID" value="MCB8883713.1"/>
    <property type="molecule type" value="Genomic_DNA"/>
</dbReference>
<dbReference type="InterPro" id="IPR017871">
    <property type="entry name" value="ABC_transporter-like_CS"/>
</dbReference>
<feature type="domain" description="ABC transporter" evidence="6">
    <location>
        <begin position="7"/>
        <end position="239"/>
    </location>
</feature>
<sequence length="239" mass="25756">MHDIASLSLSDVWAGYDGPDILKGISLEVQPGRIVTVVGPNGHGKSTLLKAISGLIRVRRGDITLSGRSVLPLSPHRIAATGVVHVPQGDLLFPNMSVYENLLMGAYGERDAKQTAQRLDEVYALLPRLAERHRQIASSLSGGERRMAGIGRGLMAGGRILMLDEPSLGLAPLVIEQIYDVIGKLRAQGRTILLVEENPARVADLCDDMHLLDDGHIVWSGPPHELMGRDELLAAYLGG</sequence>
<evidence type="ECO:0000256" key="3">
    <source>
        <dbReference type="ARBA" id="ARBA00022741"/>
    </source>
</evidence>
<keyword evidence="5" id="KW-0029">Amino-acid transport</keyword>
<dbReference type="Pfam" id="PF00005">
    <property type="entry name" value="ABC_tran"/>
    <property type="match status" value="1"/>
</dbReference>
<evidence type="ECO:0000313" key="7">
    <source>
        <dbReference type="EMBL" id="MCB8883713.1"/>
    </source>
</evidence>
<reference evidence="7 8" key="1">
    <citation type="journal article" date="2021" name="Microorganisms">
        <title>Acidisoma silvae sp. nov. and Acidisomacellulosilytica sp. nov., Two Acidophilic Bacteria Isolated from Decaying Wood, Hydrolyzing Cellulose and Producing Poly-3-hydroxybutyrate.</title>
        <authorList>
            <person name="Mieszkin S."/>
            <person name="Pouder E."/>
            <person name="Uroz S."/>
            <person name="Simon-Colin C."/>
            <person name="Alain K."/>
        </authorList>
    </citation>
    <scope>NUCLEOTIDE SEQUENCE [LARGE SCALE GENOMIC DNA]</scope>
    <source>
        <strain evidence="7 8">HW T5.17</strain>
    </source>
</reference>
<keyword evidence="2" id="KW-0813">Transport</keyword>
<dbReference type="GO" id="GO:0015807">
    <property type="term" value="P:L-amino acid transport"/>
    <property type="evidence" value="ECO:0007669"/>
    <property type="project" value="TreeGrafter"/>
</dbReference>
<evidence type="ECO:0000256" key="2">
    <source>
        <dbReference type="ARBA" id="ARBA00022448"/>
    </source>
</evidence>
<dbReference type="SUPFAM" id="SSF52540">
    <property type="entry name" value="P-loop containing nucleoside triphosphate hydrolases"/>
    <property type="match status" value="1"/>
</dbReference>
<dbReference type="Gene3D" id="3.40.50.300">
    <property type="entry name" value="P-loop containing nucleotide triphosphate hydrolases"/>
    <property type="match status" value="1"/>
</dbReference>
<dbReference type="PROSITE" id="PS50893">
    <property type="entry name" value="ABC_TRANSPORTER_2"/>
    <property type="match status" value="1"/>
</dbReference>
<dbReference type="GO" id="GO:0005524">
    <property type="term" value="F:ATP binding"/>
    <property type="evidence" value="ECO:0007669"/>
    <property type="project" value="UniProtKB-KW"/>
</dbReference>
<dbReference type="GO" id="GO:0015658">
    <property type="term" value="F:branched-chain amino acid transmembrane transporter activity"/>
    <property type="evidence" value="ECO:0007669"/>
    <property type="project" value="TreeGrafter"/>
</dbReference>
<dbReference type="InterPro" id="IPR003593">
    <property type="entry name" value="AAA+_ATPase"/>
</dbReference>
<comment type="similarity">
    <text evidence="1">Belongs to the ABC transporter superfamily.</text>
</comment>
<accession>A0A964E774</accession>
<gene>
    <name evidence="7" type="ORF">ACELLULO517_25915</name>
</gene>
<evidence type="ECO:0000256" key="1">
    <source>
        <dbReference type="ARBA" id="ARBA00005417"/>
    </source>
</evidence>
<evidence type="ECO:0000256" key="4">
    <source>
        <dbReference type="ARBA" id="ARBA00022840"/>
    </source>
</evidence>
<dbReference type="RefSeq" id="WP_227310396.1">
    <property type="nucleotide sequence ID" value="NZ_JAESVA010000015.1"/>
</dbReference>
<protein>
    <submittedName>
        <fullName evidence="7">ABC transporter ATP-binding protein</fullName>
    </submittedName>
</protein>
<dbReference type="InterPro" id="IPR003439">
    <property type="entry name" value="ABC_transporter-like_ATP-bd"/>
</dbReference>
<dbReference type="InterPro" id="IPR027417">
    <property type="entry name" value="P-loop_NTPase"/>
</dbReference>
<dbReference type="GO" id="GO:0016887">
    <property type="term" value="F:ATP hydrolysis activity"/>
    <property type="evidence" value="ECO:0007669"/>
    <property type="project" value="InterPro"/>
</dbReference>
<dbReference type="SMART" id="SM00382">
    <property type="entry name" value="AAA"/>
    <property type="match status" value="1"/>
</dbReference>
<dbReference type="AlphaFoldDB" id="A0A964E774"/>
<proteinExistence type="inferred from homology"/>
<organism evidence="7 8">
    <name type="scientific">Acidisoma cellulosilyticum</name>
    <dbReference type="NCBI Taxonomy" id="2802395"/>
    <lineage>
        <taxon>Bacteria</taxon>
        <taxon>Pseudomonadati</taxon>
        <taxon>Pseudomonadota</taxon>
        <taxon>Alphaproteobacteria</taxon>
        <taxon>Acetobacterales</taxon>
        <taxon>Acidocellaceae</taxon>
        <taxon>Acidisoma</taxon>
    </lineage>
</organism>